<feature type="compositionally biased region" description="Acidic residues" evidence="1">
    <location>
        <begin position="80"/>
        <end position="92"/>
    </location>
</feature>
<evidence type="ECO:0000256" key="2">
    <source>
        <dbReference type="SAM" id="Phobius"/>
    </source>
</evidence>
<dbReference type="EMBL" id="CP071793">
    <property type="protein sequence ID" value="QTD53112.1"/>
    <property type="molecule type" value="Genomic_DNA"/>
</dbReference>
<keyword evidence="4" id="KW-1185">Reference proteome</keyword>
<gene>
    <name evidence="3" type="ORF">J3U87_11680</name>
</gene>
<evidence type="ECO:0000313" key="3">
    <source>
        <dbReference type="EMBL" id="QTD53112.1"/>
    </source>
</evidence>
<accession>A0A8A4TVV9</accession>
<dbReference type="Proteomes" id="UP000663929">
    <property type="component" value="Chromosome"/>
</dbReference>
<feature type="region of interest" description="Disordered" evidence="1">
    <location>
        <begin position="73"/>
        <end position="92"/>
    </location>
</feature>
<protein>
    <submittedName>
        <fullName evidence="3">AtpZ/AtpI family protein</fullName>
    </submittedName>
</protein>
<dbReference type="KEGG" id="scor:J3U87_11680"/>
<evidence type="ECO:0000256" key="1">
    <source>
        <dbReference type="SAM" id="MobiDB-lite"/>
    </source>
</evidence>
<dbReference type="RefSeq" id="WP_237383210.1">
    <property type="nucleotide sequence ID" value="NZ_CP071793.1"/>
</dbReference>
<dbReference type="AlphaFoldDB" id="A0A8A4TVV9"/>
<sequence>MSKQGSHWYRLASIGPHFLVCTLMGFAAGKYWFDAWFDSYPVCTVIFSLLGIAAGFLNLFREVALLNKIEEEEARRQAEGEDVGDDDANTES</sequence>
<name>A0A8A4TVV9_SULCO</name>
<keyword evidence="2" id="KW-0812">Transmembrane</keyword>
<proteinExistence type="predicted"/>
<reference evidence="3" key="1">
    <citation type="submission" date="2021-03" db="EMBL/GenBank/DDBJ databases">
        <title>Acanthopleuribacteraceae sp. M133.</title>
        <authorList>
            <person name="Wang G."/>
        </authorList>
    </citation>
    <scope>NUCLEOTIDE SEQUENCE</scope>
    <source>
        <strain evidence="3">M133</strain>
    </source>
</reference>
<feature type="transmembrane region" description="Helical" evidence="2">
    <location>
        <begin position="12"/>
        <end position="33"/>
    </location>
</feature>
<keyword evidence="2" id="KW-0472">Membrane</keyword>
<keyword evidence="2" id="KW-1133">Transmembrane helix</keyword>
<evidence type="ECO:0000313" key="4">
    <source>
        <dbReference type="Proteomes" id="UP000663929"/>
    </source>
</evidence>
<organism evidence="3 4">
    <name type="scientific">Sulfidibacter corallicola</name>
    <dbReference type="NCBI Taxonomy" id="2818388"/>
    <lineage>
        <taxon>Bacteria</taxon>
        <taxon>Pseudomonadati</taxon>
        <taxon>Acidobacteriota</taxon>
        <taxon>Holophagae</taxon>
        <taxon>Acanthopleuribacterales</taxon>
        <taxon>Acanthopleuribacteraceae</taxon>
        <taxon>Sulfidibacter</taxon>
    </lineage>
</organism>
<dbReference type="Pfam" id="PF09527">
    <property type="entry name" value="ATPase_gene1"/>
    <property type="match status" value="1"/>
</dbReference>
<feature type="transmembrane region" description="Helical" evidence="2">
    <location>
        <begin position="39"/>
        <end position="60"/>
    </location>
</feature>
<dbReference type="InterPro" id="IPR032820">
    <property type="entry name" value="ATPase_put"/>
</dbReference>